<sequence length="397" mass="46416">MDTSKFFINGKNRNQPFKMSYKIYGNGEEKCLFIMGLLLGGKYWLSTIKYFLESNPNKYSICIYDHVGVGESEFNGVASINDFASDANELIEHLKWKKVNIVGVSMGSSIAYELSLISPNLIKTLNLVSFPPNINYGFLFQKGAQKLFMIDYLAKRDKVDPSNYLIDLLYSQSFLNSPSILKQHGNNREFILPLLSKMYTERNNLSPKIILSTMFAMIKYKIKPFNKIKEKVLNRPFPIVMFFGTDDKFIDWKRVIKTYDIIQPNLIYICQNSGHSLQLEDVLQFNKFTQEFFNYKNNNNKPEFLNQKVLFKSEKTNNDEYTKRVFKESILNLNNNSNCNYNYNNNNNNNNINNNNFNFFKKFSIFSNVLNNLNYNLKLTLFKTISNNLILNIKKFK</sequence>
<evidence type="ECO:0000259" key="1">
    <source>
        <dbReference type="Pfam" id="PF00561"/>
    </source>
</evidence>
<dbReference type="Pfam" id="PF00561">
    <property type="entry name" value="Abhydrolase_1"/>
    <property type="match status" value="1"/>
</dbReference>
<dbReference type="InterPro" id="IPR029058">
    <property type="entry name" value="AB_hydrolase_fold"/>
</dbReference>
<dbReference type="Gene3D" id="3.40.50.1820">
    <property type="entry name" value="alpha/beta hydrolase"/>
    <property type="match status" value="1"/>
</dbReference>
<name>A0AAN7TV39_9MYCE</name>
<keyword evidence="3" id="KW-1185">Reference proteome</keyword>
<protein>
    <recommendedName>
        <fullName evidence="1">AB hydrolase-1 domain-containing protein</fullName>
    </recommendedName>
</protein>
<dbReference type="SUPFAM" id="SSF53474">
    <property type="entry name" value="alpha/beta-Hydrolases"/>
    <property type="match status" value="1"/>
</dbReference>
<comment type="caution">
    <text evidence="2">The sequence shown here is derived from an EMBL/GenBank/DDBJ whole genome shotgun (WGS) entry which is preliminary data.</text>
</comment>
<dbReference type="PANTHER" id="PTHR43433">
    <property type="entry name" value="HYDROLASE, ALPHA/BETA FOLD FAMILY PROTEIN"/>
    <property type="match status" value="1"/>
</dbReference>
<dbReference type="AlphaFoldDB" id="A0AAN7TV39"/>
<reference evidence="2 3" key="1">
    <citation type="submission" date="2023-11" db="EMBL/GenBank/DDBJ databases">
        <title>Dfirmibasis_genome.</title>
        <authorList>
            <person name="Edelbroek B."/>
            <person name="Kjellin J."/>
            <person name="Jerlstrom-Hultqvist J."/>
            <person name="Soderbom F."/>
        </authorList>
    </citation>
    <scope>NUCLEOTIDE SEQUENCE [LARGE SCALE GENOMIC DNA]</scope>
    <source>
        <strain evidence="2 3">TNS-C-14</strain>
    </source>
</reference>
<evidence type="ECO:0000313" key="2">
    <source>
        <dbReference type="EMBL" id="KAK5576702.1"/>
    </source>
</evidence>
<dbReference type="InterPro" id="IPR000073">
    <property type="entry name" value="AB_hydrolase_1"/>
</dbReference>
<organism evidence="2 3">
    <name type="scientific">Dictyostelium firmibasis</name>
    <dbReference type="NCBI Taxonomy" id="79012"/>
    <lineage>
        <taxon>Eukaryota</taxon>
        <taxon>Amoebozoa</taxon>
        <taxon>Evosea</taxon>
        <taxon>Eumycetozoa</taxon>
        <taxon>Dictyostelia</taxon>
        <taxon>Dictyosteliales</taxon>
        <taxon>Dictyosteliaceae</taxon>
        <taxon>Dictyostelium</taxon>
    </lineage>
</organism>
<dbReference type="InterPro" id="IPR050471">
    <property type="entry name" value="AB_hydrolase"/>
</dbReference>
<dbReference type="PANTHER" id="PTHR43433:SF5">
    <property type="entry name" value="AB HYDROLASE-1 DOMAIN-CONTAINING PROTEIN"/>
    <property type="match status" value="1"/>
</dbReference>
<proteinExistence type="predicted"/>
<gene>
    <name evidence="2" type="ORF">RB653_007846</name>
</gene>
<feature type="domain" description="AB hydrolase-1" evidence="1">
    <location>
        <begin position="32"/>
        <end position="281"/>
    </location>
</feature>
<accession>A0AAN7TV39</accession>
<evidence type="ECO:0000313" key="3">
    <source>
        <dbReference type="Proteomes" id="UP001344447"/>
    </source>
</evidence>
<dbReference type="Proteomes" id="UP001344447">
    <property type="component" value="Unassembled WGS sequence"/>
</dbReference>
<dbReference type="EMBL" id="JAVFKY010000005">
    <property type="protein sequence ID" value="KAK5576702.1"/>
    <property type="molecule type" value="Genomic_DNA"/>
</dbReference>